<accession>A0ABV7P0R9</accession>
<dbReference type="CDD" id="cd06170">
    <property type="entry name" value="LuxR_C_like"/>
    <property type="match status" value="1"/>
</dbReference>
<dbReference type="InterPro" id="IPR016032">
    <property type="entry name" value="Sig_transdc_resp-reg_C-effctor"/>
</dbReference>
<protein>
    <submittedName>
        <fullName evidence="5">LuxR C-terminal-related transcriptional regulator</fullName>
    </submittedName>
</protein>
<dbReference type="PANTHER" id="PTHR44688">
    <property type="entry name" value="DNA-BINDING TRANSCRIPTIONAL ACTIVATOR DEVR_DOSR"/>
    <property type="match status" value="1"/>
</dbReference>
<keyword evidence="2" id="KW-0238">DNA-binding</keyword>
<gene>
    <name evidence="5" type="ORF">ACFOSH_24685</name>
</gene>
<keyword evidence="6" id="KW-1185">Reference proteome</keyword>
<dbReference type="Pfam" id="PF00196">
    <property type="entry name" value="GerE"/>
    <property type="match status" value="1"/>
</dbReference>
<feature type="domain" description="HTH luxR-type" evidence="4">
    <location>
        <begin position="410"/>
        <end position="475"/>
    </location>
</feature>
<sequence length="475" mass="51490">MTEPGNEDDAEAILSYLDEARSERARFCAMGRFSEADEAVLRALRHVLSVASPNITGPDLGNLVYVAGRPRPGAPRTLYVPRQPVPAKRLTATCALMLVNRGCEPKTAVDMADGALFSYKWDDMGTFWYAVTTMVYAGEADLARAHLERAVAHSGWLASPVPYSLLTVLRGRAAALRGEPAAARQLFESVLERGAVPQFAEVTVAWAVAALVDLGDIDSASTLLRVHRFDRNLDNVVDRAEVFAARGGLYQALGRSQLAYEDYLACGRELTGLGVTNPAVIAWRSQAALCAAAMGRLTLAFSLAQEELVQARRWGVPQTVGTALRAVAHLAEEGRDVELLREAIGLLRKNQSGAKSVLMRAQYELGVKLSFRGQSEEGRAALRESLDTAISIGSKVWADRVDDAIRRWAVASAVEKLTVREAKVANLAKAGSGNKEIAAHLKLANSTVEFHLSNVYRKLGISGRDELRSIMVPLL</sequence>
<dbReference type="PRINTS" id="PR00038">
    <property type="entry name" value="HTHLUXR"/>
</dbReference>
<keyword evidence="1" id="KW-0805">Transcription regulation</keyword>
<dbReference type="Gene3D" id="1.25.40.10">
    <property type="entry name" value="Tetratricopeptide repeat domain"/>
    <property type="match status" value="1"/>
</dbReference>
<proteinExistence type="predicted"/>
<dbReference type="PROSITE" id="PS00622">
    <property type="entry name" value="HTH_LUXR_1"/>
    <property type="match status" value="1"/>
</dbReference>
<evidence type="ECO:0000313" key="6">
    <source>
        <dbReference type="Proteomes" id="UP001595645"/>
    </source>
</evidence>
<dbReference type="SUPFAM" id="SSF48452">
    <property type="entry name" value="TPR-like"/>
    <property type="match status" value="1"/>
</dbReference>
<organism evidence="5 6">
    <name type="scientific">Amycolatopsis speibonae</name>
    <dbReference type="NCBI Taxonomy" id="1450224"/>
    <lineage>
        <taxon>Bacteria</taxon>
        <taxon>Bacillati</taxon>
        <taxon>Actinomycetota</taxon>
        <taxon>Actinomycetes</taxon>
        <taxon>Pseudonocardiales</taxon>
        <taxon>Pseudonocardiaceae</taxon>
        <taxon>Amycolatopsis</taxon>
    </lineage>
</organism>
<dbReference type="EMBL" id="JBHRWK010000038">
    <property type="protein sequence ID" value="MFC3452645.1"/>
    <property type="molecule type" value="Genomic_DNA"/>
</dbReference>
<dbReference type="SMART" id="SM00421">
    <property type="entry name" value="HTH_LUXR"/>
    <property type="match status" value="1"/>
</dbReference>
<reference evidence="6" key="1">
    <citation type="journal article" date="2019" name="Int. J. Syst. Evol. Microbiol.">
        <title>The Global Catalogue of Microorganisms (GCM) 10K type strain sequencing project: providing services to taxonomists for standard genome sequencing and annotation.</title>
        <authorList>
            <consortium name="The Broad Institute Genomics Platform"/>
            <consortium name="The Broad Institute Genome Sequencing Center for Infectious Disease"/>
            <person name="Wu L."/>
            <person name="Ma J."/>
        </authorList>
    </citation>
    <scope>NUCLEOTIDE SEQUENCE [LARGE SCALE GENOMIC DNA]</scope>
    <source>
        <strain evidence="6">CGMCC 4.7676</strain>
    </source>
</reference>
<name>A0ABV7P0R9_9PSEU</name>
<dbReference type="PANTHER" id="PTHR44688:SF16">
    <property type="entry name" value="DNA-BINDING TRANSCRIPTIONAL ACTIVATOR DEVR_DOSR"/>
    <property type="match status" value="1"/>
</dbReference>
<dbReference type="InterPro" id="IPR000792">
    <property type="entry name" value="Tscrpt_reg_LuxR_C"/>
</dbReference>
<dbReference type="InterPro" id="IPR036388">
    <property type="entry name" value="WH-like_DNA-bd_sf"/>
</dbReference>
<evidence type="ECO:0000259" key="4">
    <source>
        <dbReference type="PROSITE" id="PS50043"/>
    </source>
</evidence>
<dbReference type="Gene3D" id="1.10.10.10">
    <property type="entry name" value="Winged helix-like DNA-binding domain superfamily/Winged helix DNA-binding domain"/>
    <property type="match status" value="1"/>
</dbReference>
<evidence type="ECO:0000256" key="3">
    <source>
        <dbReference type="ARBA" id="ARBA00023163"/>
    </source>
</evidence>
<dbReference type="Proteomes" id="UP001595645">
    <property type="component" value="Unassembled WGS sequence"/>
</dbReference>
<dbReference type="SUPFAM" id="SSF46894">
    <property type="entry name" value="C-terminal effector domain of the bipartite response regulators"/>
    <property type="match status" value="1"/>
</dbReference>
<evidence type="ECO:0000256" key="2">
    <source>
        <dbReference type="ARBA" id="ARBA00023125"/>
    </source>
</evidence>
<keyword evidence="3" id="KW-0804">Transcription</keyword>
<evidence type="ECO:0000256" key="1">
    <source>
        <dbReference type="ARBA" id="ARBA00023015"/>
    </source>
</evidence>
<dbReference type="InterPro" id="IPR011990">
    <property type="entry name" value="TPR-like_helical_dom_sf"/>
</dbReference>
<comment type="caution">
    <text evidence="5">The sequence shown here is derived from an EMBL/GenBank/DDBJ whole genome shotgun (WGS) entry which is preliminary data.</text>
</comment>
<dbReference type="PROSITE" id="PS50043">
    <property type="entry name" value="HTH_LUXR_2"/>
    <property type="match status" value="1"/>
</dbReference>
<dbReference type="RefSeq" id="WP_378241415.1">
    <property type="nucleotide sequence ID" value="NZ_JBHRWK010000038.1"/>
</dbReference>
<evidence type="ECO:0000313" key="5">
    <source>
        <dbReference type="EMBL" id="MFC3452645.1"/>
    </source>
</evidence>